<dbReference type="PRINTS" id="PR01415">
    <property type="entry name" value="ANKYRIN"/>
</dbReference>
<dbReference type="EMBL" id="PDLM01000017">
    <property type="protein sequence ID" value="RDW58768.1"/>
    <property type="molecule type" value="Genomic_DNA"/>
</dbReference>
<proteinExistence type="predicted"/>
<dbReference type="PROSITE" id="PS50297">
    <property type="entry name" value="ANK_REP_REGION"/>
    <property type="match status" value="7"/>
</dbReference>
<feature type="repeat" description="ANK" evidence="3">
    <location>
        <begin position="780"/>
        <end position="812"/>
    </location>
</feature>
<accession>A0A3D8QAX7</accession>
<name>A0A3D8QAX7_9HELO</name>
<sequence>MAIDWPLYEEDVIRIYVDNNKTINETIKYLQEKRGIKVRQVVPVRKIKFQKASKFGGLKKLSANEWKAVIKGIRTRQDEGKVSDVYHHGRKLDPDRVMREVRRYSKGCNGDLVEESTSTEVTLDLYNRNRIEIRTPSPSGIQRQPTPVSADLQIQNIEFQPGIIEGPQAELTNDELCLASEFDLDIMDIDFSTSRADIQSDIWDGFQTPCISSSDNTILPNYSLLLTTDEPYTMLGARSEQILPFRQRYHSNFEDSTFISSLALCSVISWQGVTLPYLCSSPEIFSTILNLGNGHDSVPLNEVCVLDWDQSQTRVPPQRHGWLLSHLIAVNPKLEALKSGADLAEQVLSGRPTRPQGGFDEVFYYPDQQCVYQLFSISTYLISNNRMSSAQRSNFLSWVFTRKLEDQLSIFMRNSSVSIRACIETILLGLVELSNRYPSEVQKLLDLIISTTHYFDMSDTSGGRLLHLLAGQSARSPHLMEVVNLLLSRGADINFVMTLSRDFNQTGTPLCNAILAGNHLMVQYLIGAGADINLRAKVKSSEVEVTALTMAIQSKDFGIAKVLLDAVAEVDTYIKIGDSNILELARSCLPKIYLELLEKLTPENARQVYQLIDAAEKGNRILSQFLFKNDIFQEEILEHALCHAIKLASVGASRTLLQRGIDPNARRSQLVHCTLEDGHNLEHDPPIVTAASISNQNVALDLFYLLVKAGADLSEETQMRICESAVKYGGVAMLAVTDKTGFRPSLFGPSALEILGPLGYIYDIGVFLDEGTPINDYGIKGLSGLQAAAGSGQMTLMQYLIDRGADINLLPNNDNGRTALQAAALGGFTEIVDYLIDLGADVKLPPAARNGVTALEAAAGVPEWQPIRQYGVHSSEEKKPEEGKRELISTFKKLLALGAPVIRSDGSSSDILHRLIRRSRHECLELSIKAGARIEDRETSEGMKTPLQVTAEVRNMKAIKLLLEIGAEINAPAGDEFGRTALQAASSAEIPDPRMIEYLLRNGAEINAPPARKGGITALQGAAIRGDIQIARMLVMKGADVNAKAAPEEGRTAIEGAAEHGRLDMVRFLLSQGAKPQPFVGFSRAVELANDNGHFVLAGLLREHENSHNSLLAGAEFDDQIFGSTSLWLSQGMIIHDSDI</sequence>
<keyword evidence="2 3" id="KW-0040">ANK repeat</keyword>
<keyword evidence="5" id="KW-1185">Reference proteome</keyword>
<organism evidence="4 5">
    <name type="scientific">Coleophoma cylindrospora</name>
    <dbReference type="NCBI Taxonomy" id="1849047"/>
    <lineage>
        <taxon>Eukaryota</taxon>
        <taxon>Fungi</taxon>
        <taxon>Dikarya</taxon>
        <taxon>Ascomycota</taxon>
        <taxon>Pezizomycotina</taxon>
        <taxon>Leotiomycetes</taxon>
        <taxon>Helotiales</taxon>
        <taxon>Dermateaceae</taxon>
        <taxon>Coleophoma</taxon>
    </lineage>
</organism>
<feature type="repeat" description="ANK" evidence="3">
    <location>
        <begin position="942"/>
        <end position="974"/>
    </location>
</feature>
<feature type="repeat" description="ANK" evidence="3">
    <location>
        <begin position="1049"/>
        <end position="1074"/>
    </location>
</feature>
<dbReference type="AlphaFoldDB" id="A0A3D8QAX7"/>
<dbReference type="Pfam" id="PF12796">
    <property type="entry name" value="Ank_2"/>
    <property type="match status" value="3"/>
</dbReference>
<dbReference type="SMART" id="SM00248">
    <property type="entry name" value="ANK"/>
    <property type="match status" value="12"/>
</dbReference>
<dbReference type="PANTHER" id="PTHR24123:SF138">
    <property type="entry name" value="NACHT DOMAIN-CONTAINING PROTEIN"/>
    <property type="match status" value="1"/>
</dbReference>
<protein>
    <submittedName>
        <fullName evidence="4">Uncharacterized protein</fullName>
    </submittedName>
</protein>
<dbReference type="InterPro" id="IPR051165">
    <property type="entry name" value="Multifunctional_ANK_Repeat"/>
</dbReference>
<dbReference type="Proteomes" id="UP000256645">
    <property type="component" value="Unassembled WGS sequence"/>
</dbReference>
<dbReference type="SUPFAM" id="SSF48403">
    <property type="entry name" value="Ankyrin repeat"/>
    <property type="match status" value="2"/>
</dbReference>
<reference evidence="4 5" key="1">
    <citation type="journal article" date="2018" name="IMA Fungus">
        <title>IMA Genome-F 9: Draft genome sequence of Annulohypoxylon stygium, Aspergillus mulundensis, Berkeleyomyces basicola (syn. Thielaviopsis basicola), Ceratocystis smalleyi, two Cercospora beticola strains, Coleophoma cylindrospora, Fusarium fracticaudum, Phialophora cf. hyalina, and Morchella septimelata.</title>
        <authorList>
            <person name="Wingfield B.D."/>
            <person name="Bills G.F."/>
            <person name="Dong Y."/>
            <person name="Huang W."/>
            <person name="Nel W.J."/>
            <person name="Swalarsk-Parry B.S."/>
            <person name="Vaghefi N."/>
            <person name="Wilken P.M."/>
            <person name="An Z."/>
            <person name="de Beer Z.W."/>
            <person name="De Vos L."/>
            <person name="Chen L."/>
            <person name="Duong T.A."/>
            <person name="Gao Y."/>
            <person name="Hammerbacher A."/>
            <person name="Kikkert J.R."/>
            <person name="Li Y."/>
            <person name="Li H."/>
            <person name="Li K."/>
            <person name="Li Q."/>
            <person name="Liu X."/>
            <person name="Ma X."/>
            <person name="Naidoo K."/>
            <person name="Pethybridge S.J."/>
            <person name="Sun J."/>
            <person name="Steenkamp E.T."/>
            <person name="van der Nest M.A."/>
            <person name="van Wyk S."/>
            <person name="Wingfield M.J."/>
            <person name="Xiong C."/>
            <person name="Yue Q."/>
            <person name="Zhang X."/>
        </authorList>
    </citation>
    <scope>NUCLEOTIDE SEQUENCE [LARGE SCALE GENOMIC DNA]</scope>
    <source>
        <strain evidence="4 5">BP6252</strain>
    </source>
</reference>
<dbReference type="InterPro" id="IPR036770">
    <property type="entry name" value="Ankyrin_rpt-contain_sf"/>
</dbReference>
<feature type="repeat" description="ANK" evidence="3">
    <location>
        <begin position="505"/>
        <end position="537"/>
    </location>
</feature>
<keyword evidence="1" id="KW-0677">Repeat</keyword>
<dbReference type="STRING" id="1849047.A0A3D8QAX7"/>
<comment type="caution">
    <text evidence="4">The sequence shown here is derived from an EMBL/GenBank/DDBJ whole genome shotgun (WGS) entry which is preliminary data.</text>
</comment>
<feature type="repeat" description="ANK" evidence="3">
    <location>
        <begin position="977"/>
        <end position="1011"/>
    </location>
</feature>
<gene>
    <name evidence="4" type="ORF">BP6252_13244</name>
</gene>
<dbReference type="OrthoDB" id="3551983at2759"/>
<evidence type="ECO:0000256" key="3">
    <source>
        <dbReference type="PROSITE-ProRule" id="PRU00023"/>
    </source>
</evidence>
<dbReference type="InterPro" id="IPR002110">
    <property type="entry name" value="Ankyrin_rpt"/>
</dbReference>
<evidence type="ECO:0000256" key="2">
    <source>
        <dbReference type="ARBA" id="ARBA00023043"/>
    </source>
</evidence>
<dbReference type="PROSITE" id="PS50088">
    <property type="entry name" value="ANK_REPEAT"/>
    <property type="match status" value="7"/>
</dbReference>
<dbReference type="PANTHER" id="PTHR24123">
    <property type="entry name" value="ANKYRIN REPEAT-CONTAINING"/>
    <property type="match status" value="1"/>
</dbReference>
<evidence type="ECO:0000313" key="4">
    <source>
        <dbReference type="EMBL" id="RDW58768.1"/>
    </source>
</evidence>
<evidence type="ECO:0000256" key="1">
    <source>
        <dbReference type="ARBA" id="ARBA00022737"/>
    </source>
</evidence>
<feature type="repeat" description="ANK" evidence="3">
    <location>
        <begin position="815"/>
        <end position="847"/>
    </location>
</feature>
<feature type="repeat" description="ANK" evidence="3">
    <location>
        <begin position="1014"/>
        <end position="1046"/>
    </location>
</feature>
<evidence type="ECO:0000313" key="5">
    <source>
        <dbReference type="Proteomes" id="UP000256645"/>
    </source>
</evidence>
<dbReference type="Gene3D" id="1.25.40.20">
    <property type="entry name" value="Ankyrin repeat-containing domain"/>
    <property type="match status" value="3"/>
</dbReference>